<dbReference type="InterPro" id="IPR013024">
    <property type="entry name" value="GGCT-like"/>
</dbReference>
<evidence type="ECO:0000313" key="5">
    <source>
        <dbReference type="Proteomes" id="UP000322873"/>
    </source>
</evidence>
<protein>
    <recommendedName>
        <fullName evidence="1">glutathione-specific gamma-glutamylcyclotransferase</fullName>
        <ecNumber evidence="1">4.3.2.7</ecNumber>
    </recommendedName>
</protein>
<dbReference type="GO" id="GO:0006751">
    <property type="term" value="P:glutathione catabolic process"/>
    <property type="evidence" value="ECO:0007669"/>
    <property type="project" value="InterPro"/>
</dbReference>
<keyword evidence="5" id="KW-1185">Reference proteome</keyword>
<dbReference type="VEuPathDB" id="FungiDB:MFRU_005g03860"/>
<evidence type="ECO:0000256" key="1">
    <source>
        <dbReference type="ARBA" id="ARBA00012344"/>
    </source>
</evidence>
<dbReference type="Gene3D" id="3.10.490.10">
    <property type="entry name" value="Gamma-glutamyl cyclotransferase-like"/>
    <property type="match status" value="1"/>
</dbReference>
<gene>
    <name evidence="4" type="ORF">EYC84_002605</name>
</gene>
<dbReference type="CDD" id="cd06661">
    <property type="entry name" value="GGCT_like"/>
    <property type="match status" value="1"/>
</dbReference>
<sequence>MGDNSPNDSHDAENEFWIFGYGSLIWKPPPHFDRRIPGYVTGYVRRFWQQSNPHPHPSSEDHRGTPTAPGRVVTLIPHAHWLTLQDPHPIPSSSSPPKVWGTAYRIPAARVPEVRAYLDIREINGYTIHYTPFYPSDAPGDAATPRPTIRTLVYIGTPDNAQFTGPQEPQELAEHIWRSKGPSGLNRDYLWSLDIALDELSPESGDEHVKDLADRVRKMAESQLGIEAEATRMRKRRLKSNLRKSHSFIPFLGIIAIDHLERPAKDAAFIERDLDQSDLGSKIQADLKNICEMSKENVIEQGKIPSKLHASIQLARSEPLPETTKQISGCHQKR</sequence>
<evidence type="ECO:0000313" key="4">
    <source>
        <dbReference type="EMBL" id="KAA8570300.1"/>
    </source>
</evidence>
<name>A0A5M9JNS3_MONFR</name>
<reference evidence="4 5" key="1">
    <citation type="submission" date="2019-06" db="EMBL/GenBank/DDBJ databases">
        <title>Genome Sequence of the Brown Rot Fungal Pathogen Monilinia fructicola.</title>
        <authorList>
            <person name="De Miccolis Angelini R.M."/>
            <person name="Landi L."/>
            <person name="Abate D."/>
            <person name="Pollastro S."/>
            <person name="Romanazzi G."/>
            <person name="Faretra F."/>
        </authorList>
    </citation>
    <scope>NUCLEOTIDE SEQUENCE [LARGE SCALE GENOMIC DNA]</scope>
    <source>
        <strain evidence="4 5">Mfrc123</strain>
    </source>
</reference>
<dbReference type="FunFam" id="3.10.490.10:FF:000021">
    <property type="entry name" value="Gamma-glutamylcyclotransferase"/>
    <property type="match status" value="1"/>
</dbReference>
<dbReference type="GO" id="GO:0061928">
    <property type="term" value="F:glutathione specific gamma-glutamylcyclotransferase activity"/>
    <property type="evidence" value="ECO:0007669"/>
    <property type="project" value="UniProtKB-EC"/>
</dbReference>
<accession>A0A5M9JNS3</accession>
<evidence type="ECO:0000256" key="3">
    <source>
        <dbReference type="SAM" id="MobiDB-lite"/>
    </source>
</evidence>
<dbReference type="EMBL" id="VICG01000007">
    <property type="protein sequence ID" value="KAA8570300.1"/>
    <property type="molecule type" value="Genomic_DNA"/>
</dbReference>
<feature type="region of interest" description="Disordered" evidence="3">
    <location>
        <begin position="50"/>
        <end position="69"/>
    </location>
</feature>
<evidence type="ECO:0000256" key="2">
    <source>
        <dbReference type="ARBA" id="ARBA00023239"/>
    </source>
</evidence>
<dbReference type="GO" id="GO:0005737">
    <property type="term" value="C:cytoplasm"/>
    <property type="evidence" value="ECO:0007669"/>
    <property type="project" value="TreeGrafter"/>
</dbReference>
<organism evidence="4 5">
    <name type="scientific">Monilinia fructicola</name>
    <name type="common">Brown rot fungus</name>
    <name type="synonym">Ciboria fructicola</name>
    <dbReference type="NCBI Taxonomy" id="38448"/>
    <lineage>
        <taxon>Eukaryota</taxon>
        <taxon>Fungi</taxon>
        <taxon>Dikarya</taxon>
        <taxon>Ascomycota</taxon>
        <taxon>Pezizomycotina</taxon>
        <taxon>Leotiomycetes</taxon>
        <taxon>Helotiales</taxon>
        <taxon>Sclerotiniaceae</taxon>
        <taxon>Monilinia</taxon>
    </lineage>
</organism>
<proteinExistence type="predicted"/>
<comment type="caution">
    <text evidence="4">The sequence shown here is derived from an EMBL/GenBank/DDBJ whole genome shotgun (WGS) entry which is preliminary data.</text>
</comment>
<dbReference type="Proteomes" id="UP000322873">
    <property type="component" value="Unassembled WGS sequence"/>
</dbReference>
<keyword evidence="2" id="KW-0456">Lyase</keyword>
<dbReference type="InterPro" id="IPR006840">
    <property type="entry name" value="ChaC"/>
</dbReference>
<dbReference type="EC" id="4.3.2.7" evidence="1"/>
<dbReference type="AlphaFoldDB" id="A0A5M9JNS3"/>
<dbReference type="PANTHER" id="PTHR12192:SF2">
    <property type="entry name" value="GLUTATHIONE-SPECIFIC GAMMA-GLUTAMYLCYCLOTRANSFERASE 2"/>
    <property type="match status" value="1"/>
</dbReference>
<dbReference type="PANTHER" id="PTHR12192">
    <property type="entry name" value="CATION TRANSPORT PROTEIN CHAC-RELATED"/>
    <property type="match status" value="1"/>
</dbReference>
<dbReference type="Pfam" id="PF04752">
    <property type="entry name" value="ChaC"/>
    <property type="match status" value="1"/>
</dbReference>